<dbReference type="SUPFAM" id="SSF50156">
    <property type="entry name" value="PDZ domain-like"/>
    <property type="match status" value="2"/>
</dbReference>
<organism evidence="4 5">
    <name type="scientific">Oleidesulfovibrio alaskensis (strain ATCC BAA-1058 / DSM 17464 / G20)</name>
    <name type="common">Desulfovibrio alaskensis</name>
    <dbReference type="NCBI Taxonomy" id="207559"/>
    <lineage>
        <taxon>Bacteria</taxon>
        <taxon>Pseudomonadati</taxon>
        <taxon>Thermodesulfobacteriota</taxon>
        <taxon>Desulfovibrionia</taxon>
        <taxon>Desulfovibrionales</taxon>
        <taxon>Desulfovibrionaceae</taxon>
        <taxon>Oleidesulfovibrio</taxon>
    </lineage>
</organism>
<gene>
    <name evidence="4" type="ordered locus">Dde_3776</name>
</gene>
<dbReference type="Pfam" id="PF13365">
    <property type="entry name" value="Trypsin_2"/>
    <property type="match status" value="1"/>
</dbReference>
<dbReference type="EC" id="3.4.21.108" evidence="4"/>
<dbReference type="PANTHER" id="PTHR43343:SF3">
    <property type="entry name" value="PROTEASE DO-LIKE 8, CHLOROPLASTIC"/>
    <property type="match status" value="1"/>
</dbReference>
<dbReference type="InterPro" id="IPR001940">
    <property type="entry name" value="Peptidase_S1C"/>
</dbReference>
<evidence type="ECO:0000256" key="1">
    <source>
        <dbReference type="ARBA" id="ARBA00022670"/>
    </source>
</evidence>
<dbReference type="eggNOG" id="COG0265">
    <property type="taxonomic scope" value="Bacteria"/>
</dbReference>
<sequence>MKTAAAVTEKGLRRLRAVSAAGAALCLRIVVAVMFVCVAAAGSRAEHGPLPDSPRVTPVVRAVHAVAPAVVNITTARMAQGAELPGPFAESPLLRELLRLPQRQQPMQRHSLGSGVIIDGSRGLVLTNAHVISGATTIRARLLDGREFEADLLGAAPDFDIAVLRLQAAQSLPQVPMADSSDMMPGETVIAIGNPFGFGHTVTTGVVSALQRSIQTRQGVFTYLIQTDAAINPGNSGGPLINIAGELVGVNTAIQASAEGIGFAIPVNKARRVVDELLSSGRVRPVWLGVEGQDIDQRTGAWLGLRGTGGMLVTRVYADTPAQKAGIQPGDVILRMENDTVQDKDHYLQLLRNHTRGRQLGLQIFRQGELRRTAVVPVALGAQDALSMAAMRWGMRVRDARGQGVVIESVRPDSPAGRLGLQAGDAILQVGGLRTGSLQDFAEAFVRHRLSGAVLLVAARGGRAAYVRMIL</sequence>
<dbReference type="SMART" id="SM00228">
    <property type="entry name" value="PDZ"/>
    <property type="match status" value="2"/>
</dbReference>
<dbReference type="STRING" id="207559.Dde_3776"/>
<dbReference type="CDD" id="cd06779">
    <property type="entry name" value="cpPDZ_Deg_HtrA-like"/>
    <property type="match status" value="1"/>
</dbReference>
<dbReference type="Pfam" id="PF17820">
    <property type="entry name" value="PDZ_6"/>
    <property type="match status" value="1"/>
</dbReference>
<dbReference type="Gene3D" id="2.40.10.120">
    <property type="match status" value="1"/>
</dbReference>
<accession>Q30US8</accession>
<dbReference type="KEGG" id="dde:Dde_3776"/>
<dbReference type="EMBL" id="CP000112">
    <property type="protein sequence ID" value="ABB40568.2"/>
    <property type="molecule type" value="Genomic_DNA"/>
</dbReference>
<dbReference type="PROSITE" id="PS50106">
    <property type="entry name" value="PDZ"/>
    <property type="match status" value="2"/>
</dbReference>
<reference evidence="4 5" key="1">
    <citation type="journal article" date="2011" name="J. Bacteriol.">
        <title>Complete genome sequence and updated annotation of Desulfovibrio alaskensis G20.</title>
        <authorList>
            <person name="Hauser L.J."/>
            <person name="Land M.L."/>
            <person name="Brown S.D."/>
            <person name="Larimer F."/>
            <person name="Keller K.L."/>
            <person name="Rapp-Giles B.J."/>
            <person name="Price M.N."/>
            <person name="Lin M."/>
            <person name="Bruce D.C."/>
            <person name="Detter J.C."/>
            <person name="Tapia R."/>
            <person name="Han C.S."/>
            <person name="Goodwin L.A."/>
            <person name="Cheng J.F."/>
            <person name="Pitluck S."/>
            <person name="Copeland A."/>
            <person name="Lucas S."/>
            <person name="Nolan M."/>
            <person name="Lapidus A.L."/>
            <person name="Palumbo A.V."/>
            <person name="Wall J.D."/>
        </authorList>
    </citation>
    <scope>NUCLEOTIDE SEQUENCE [LARGE SCALE GENOMIC DNA]</scope>
    <source>
        <strain evidence="5">ATCC BAA 1058 / DSM 17464 / G20</strain>
    </source>
</reference>
<evidence type="ECO:0000259" key="3">
    <source>
        <dbReference type="PROSITE" id="PS50106"/>
    </source>
</evidence>
<dbReference type="RefSeq" id="WP_011369415.1">
    <property type="nucleotide sequence ID" value="NC_007519.1"/>
</dbReference>
<dbReference type="AlphaFoldDB" id="Q30US8"/>
<dbReference type="Gene3D" id="2.30.42.10">
    <property type="match status" value="2"/>
</dbReference>
<dbReference type="InterPro" id="IPR041489">
    <property type="entry name" value="PDZ_6"/>
</dbReference>
<keyword evidence="1" id="KW-0645">Protease</keyword>
<protein>
    <submittedName>
        <fullName evidence="4">HtrA2 peptidase</fullName>
        <ecNumber evidence="4">3.4.21.108</ecNumber>
    </submittedName>
</protein>
<evidence type="ECO:0000313" key="5">
    <source>
        <dbReference type="Proteomes" id="UP000002710"/>
    </source>
</evidence>
<keyword evidence="2 4" id="KW-0378">Hydrolase</keyword>
<dbReference type="PRINTS" id="PR00834">
    <property type="entry name" value="PROTEASES2C"/>
</dbReference>
<name>Q30US8_OLEA2</name>
<dbReference type="GO" id="GO:0006508">
    <property type="term" value="P:proteolysis"/>
    <property type="evidence" value="ECO:0007669"/>
    <property type="project" value="UniProtKB-KW"/>
</dbReference>
<dbReference type="InterPro" id="IPR001478">
    <property type="entry name" value="PDZ"/>
</dbReference>
<dbReference type="InterPro" id="IPR036034">
    <property type="entry name" value="PDZ_sf"/>
</dbReference>
<dbReference type="PANTHER" id="PTHR43343">
    <property type="entry name" value="PEPTIDASE S12"/>
    <property type="match status" value="1"/>
</dbReference>
<dbReference type="GO" id="GO:0004252">
    <property type="term" value="F:serine-type endopeptidase activity"/>
    <property type="evidence" value="ECO:0007669"/>
    <property type="project" value="InterPro"/>
</dbReference>
<keyword evidence="5" id="KW-1185">Reference proteome</keyword>
<proteinExistence type="predicted"/>
<feature type="domain" description="PDZ" evidence="3">
    <location>
        <begin position="300"/>
        <end position="346"/>
    </location>
</feature>
<evidence type="ECO:0000256" key="2">
    <source>
        <dbReference type="ARBA" id="ARBA00022801"/>
    </source>
</evidence>
<dbReference type="InterPro" id="IPR051201">
    <property type="entry name" value="Chloro_Bact_Ser_Proteases"/>
</dbReference>
<dbReference type="InterPro" id="IPR009003">
    <property type="entry name" value="Peptidase_S1_PA"/>
</dbReference>
<feature type="domain" description="PDZ" evidence="3">
    <location>
        <begin position="377"/>
        <end position="445"/>
    </location>
</feature>
<dbReference type="Pfam" id="PF13180">
    <property type="entry name" value="PDZ_2"/>
    <property type="match status" value="1"/>
</dbReference>
<dbReference type="SUPFAM" id="SSF50494">
    <property type="entry name" value="Trypsin-like serine proteases"/>
    <property type="match status" value="1"/>
</dbReference>
<evidence type="ECO:0000313" key="4">
    <source>
        <dbReference type="EMBL" id="ABB40568.2"/>
    </source>
</evidence>
<dbReference type="Proteomes" id="UP000002710">
    <property type="component" value="Chromosome"/>
</dbReference>
<dbReference type="HOGENOM" id="CLU_020120_1_1_7"/>